<dbReference type="EMBL" id="BMOY01000014">
    <property type="protein sequence ID" value="GGJ04119.1"/>
    <property type="molecule type" value="Genomic_DNA"/>
</dbReference>
<dbReference type="Pfam" id="PF09335">
    <property type="entry name" value="VTT_dom"/>
    <property type="match status" value="1"/>
</dbReference>
<evidence type="ECO:0000259" key="8">
    <source>
        <dbReference type="Pfam" id="PF09335"/>
    </source>
</evidence>
<organism evidence="9 10">
    <name type="scientific">Alicyclobacillus cellulosilyticus</name>
    <dbReference type="NCBI Taxonomy" id="1003997"/>
    <lineage>
        <taxon>Bacteria</taxon>
        <taxon>Bacillati</taxon>
        <taxon>Bacillota</taxon>
        <taxon>Bacilli</taxon>
        <taxon>Bacillales</taxon>
        <taxon>Alicyclobacillaceae</taxon>
        <taxon>Alicyclobacillus</taxon>
    </lineage>
</organism>
<protein>
    <submittedName>
        <fullName evidence="9">Alkaline phosphatase</fullName>
    </submittedName>
</protein>
<keyword evidence="3" id="KW-1003">Cell membrane</keyword>
<feature type="transmembrane region" description="Helical" evidence="7">
    <location>
        <begin position="139"/>
        <end position="162"/>
    </location>
</feature>
<dbReference type="InterPro" id="IPR032816">
    <property type="entry name" value="VTT_dom"/>
</dbReference>
<evidence type="ECO:0000256" key="7">
    <source>
        <dbReference type="SAM" id="Phobius"/>
    </source>
</evidence>
<comment type="caution">
    <text evidence="9">The sequence shown here is derived from an EMBL/GenBank/DDBJ whole genome shotgun (WGS) entry which is preliminary data.</text>
</comment>
<keyword evidence="6 7" id="KW-0472">Membrane</keyword>
<name>A0A917K7R4_9BACL</name>
<keyword evidence="4 7" id="KW-0812">Transmembrane</keyword>
<reference evidence="9" key="1">
    <citation type="journal article" date="2014" name="Int. J. Syst. Evol. Microbiol.">
        <title>Complete genome sequence of Corynebacterium casei LMG S-19264T (=DSM 44701T), isolated from a smear-ripened cheese.</title>
        <authorList>
            <consortium name="US DOE Joint Genome Institute (JGI-PGF)"/>
            <person name="Walter F."/>
            <person name="Albersmeier A."/>
            <person name="Kalinowski J."/>
            <person name="Ruckert C."/>
        </authorList>
    </citation>
    <scope>NUCLEOTIDE SEQUENCE</scope>
    <source>
        <strain evidence="9">JCM 18487</strain>
    </source>
</reference>
<comment type="similarity">
    <text evidence="2">Belongs to the DedA family.</text>
</comment>
<evidence type="ECO:0000256" key="1">
    <source>
        <dbReference type="ARBA" id="ARBA00004651"/>
    </source>
</evidence>
<evidence type="ECO:0000256" key="4">
    <source>
        <dbReference type="ARBA" id="ARBA00022692"/>
    </source>
</evidence>
<evidence type="ECO:0000256" key="5">
    <source>
        <dbReference type="ARBA" id="ARBA00022989"/>
    </source>
</evidence>
<evidence type="ECO:0000256" key="6">
    <source>
        <dbReference type="ARBA" id="ARBA00023136"/>
    </source>
</evidence>
<feature type="transmembrane region" description="Helical" evidence="7">
    <location>
        <begin position="12"/>
        <end position="33"/>
    </location>
</feature>
<evidence type="ECO:0000313" key="9">
    <source>
        <dbReference type="EMBL" id="GGJ04119.1"/>
    </source>
</evidence>
<dbReference type="Proteomes" id="UP000637695">
    <property type="component" value="Unassembled WGS sequence"/>
</dbReference>
<sequence length="200" mass="21627">MADWLGWMAEALISLGLGGVFVALVIEGLGLPFPGDAVMVFYGFEAARGQLSLPGVLAACLAGYLTGTCLAYGVSRRFGRPLGERLQRFILLDARSMTRAERLLDRYGAALLVPGRFLPGVRSASSYVAGLCGMSLRPFLAYTALGAWLWCGAWVFAGYWLGDHAAAVLKFSQTWLAYLTGIALVAATALWLLLRRRMAR</sequence>
<reference evidence="9" key="2">
    <citation type="submission" date="2020-09" db="EMBL/GenBank/DDBJ databases">
        <authorList>
            <person name="Sun Q."/>
            <person name="Ohkuma M."/>
        </authorList>
    </citation>
    <scope>NUCLEOTIDE SEQUENCE</scope>
    <source>
        <strain evidence="9">JCM 18487</strain>
    </source>
</reference>
<accession>A0A917K7R4</accession>
<keyword evidence="10" id="KW-1185">Reference proteome</keyword>
<feature type="transmembrane region" description="Helical" evidence="7">
    <location>
        <begin position="174"/>
        <end position="194"/>
    </location>
</feature>
<dbReference type="InterPro" id="IPR051311">
    <property type="entry name" value="DedA_domain"/>
</dbReference>
<dbReference type="PANTHER" id="PTHR42709">
    <property type="entry name" value="ALKALINE PHOSPHATASE LIKE PROTEIN"/>
    <property type="match status" value="1"/>
</dbReference>
<dbReference type="PANTHER" id="PTHR42709:SF6">
    <property type="entry name" value="UNDECAPRENYL PHOSPHATE TRANSPORTER A"/>
    <property type="match status" value="1"/>
</dbReference>
<feature type="transmembrane region" description="Helical" evidence="7">
    <location>
        <begin position="53"/>
        <end position="75"/>
    </location>
</feature>
<dbReference type="GO" id="GO:0005886">
    <property type="term" value="C:plasma membrane"/>
    <property type="evidence" value="ECO:0007669"/>
    <property type="project" value="UniProtKB-SubCell"/>
</dbReference>
<evidence type="ECO:0000256" key="3">
    <source>
        <dbReference type="ARBA" id="ARBA00022475"/>
    </source>
</evidence>
<dbReference type="RefSeq" id="WP_188881740.1">
    <property type="nucleotide sequence ID" value="NZ_BMOY01000014.1"/>
</dbReference>
<keyword evidence="5 7" id="KW-1133">Transmembrane helix</keyword>
<gene>
    <name evidence="9" type="ORF">GCM10010885_11740</name>
</gene>
<comment type="subcellular location">
    <subcellularLocation>
        <location evidence="1">Cell membrane</location>
        <topology evidence="1">Multi-pass membrane protein</topology>
    </subcellularLocation>
</comment>
<proteinExistence type="inferred from homology"/>
<evidence type="ECO:0000313" key="10">
    <source>
        <dbReference type="Proteomes" id="UP000637695"/>
    </source>
</evidence>
<evidence type="ECO:0000256" key="2">
    <source>
        <dbReference type="ARBA" id="ARBA00010792"/>
    </source>
</evidence>
<dbReference type="AlphaFoldDB" id="A0A917K7R4"/>
<feature type="domain" description="VTT" evidence="8">
    <location>
        <begin position="33"/>
        <end position="159"/>
    </location>
</feature>